<dbReference type="RefSeq" id="WP_011776203.1">
    <property type="nucleotide sequence ID" value="NC_008711.1"/>
</dbReference>
<reference evidence="5 6" key="1">
    <citation type="journal article" date="2006" name="PLoS Genet.">
        <title>Secrets of soil survival revealed by the genome sequence of Arthrobacter aurescens TC1.</title>
        <authorList>
            <person name="Mongodin E.F."/>
            <person name="Shapir N."/>
            <person name="Daugherty S.C."/>
            <person name="DeBoy R.T."/>
            <person name="Emerson J.B."/>
            <person name="Shvartzbeyn A."/>
            <person name="Radune D."/>
            <person name="Vamathevan J."/>
            <person name="Riggs F."/>
            <person name="Grinberg V."/>
            <person name="Khouri H."/>
            <person name="Wackett L.P."/>
            <person name="Nelson K.E."/>
            <person name="Sadowsky M.J."/>
        </authorList>
    </citation>
    <scope>NUCLEOTIDE SEQUENCE [LARGE SCALE GENOMIC DNA]</scope>
    <source>
        <strain evidence="5 6">TC1</strain>
    </source>
</reference>
<dbReference type="STRING" id="290340.AAur_3585"/>
<keyword evidence="1" id="KW-0808">Transferase</keyword>
<dbReference type="GO" id="GO:0016301">
    <property type="term" value="F:kinase activity"/>
    <property type="evidence" value="ECO:0007669"/>
    <property type="project" value="UniProtKB-KW"/>
</dbReference>
<proteinExistence type="predicted"/>
<gene>
    <name evidence="5" type="ordered locus">AAur_3585</name>
</gene>
<dbReference type="PROSITE" id="PS00584">
    <property type="entry name" value="PFKB_KINASES_2"/>
    <property type="match status" value="1"/>
</dbReference>
<dbReference type="eggNOG" id="COG1105">
    <property type="taxonomic scope" value="Bacteria"/>
</dbReference>
<evidence type="ECO:0000256" key="2">
    <source>
        <dbReference type="ARBA" id="ARBA00022777"/>
    </source>
</evidence>
<organism evidence="5 6">
    <name type="scientific">Paenarthrobacter aurescens (strain TC1)</name>
    <dbReference type="NCBI Taxonomy" id="290340"/>
    <lineage>
        <taxon>Bacteria</taxon>
        <taxon>Bacillati</taxon>
        <taxon>Actinomycetota</taxon>
        <taxon>Actinomycetes</taxon>
        <taxon>Micrococcales</taxon>
        <taxon>Micrococcaceae</taxon>
        <taxon>Paenarthrobacter</taxon>
    </lineage>
</organism>
<dbReference type="HOGENOM" id="CLU_1944255_0_0_11"/>
<evidence type="ECO:0000256" key="3">
    <source>
        <dbReference type="SAM" id="MobiDB-lite"/>
    </source>
</evidence>
<sequence length="129" mass="12882">MSSLTHRVQAARSLGDAGTGTVLASMGGDGLIGLGPDGVLWARAPQTPVVNTTGAGDAALAGFLSETSLDPGGPTGAHHRRSAFTEALARSAAWGALAVGRSTTALGSLEGAPDATFQEPDPTFRLSKL</sequence>
<evidence type="ECO:0000259" key="4">
    <source>
        <dbReference type="Pfam" id="PF00294"/>
    </source>
</evidence>
<accession>A1RAL5</accession>
<dbReference type="OrthoDB" id="9801219at2"/>
<keyword evidence="6" id="KW-1185">Reference proteome</keyword>
<protein>
    <recommendedName>
        <fullName evidence="4">Carbohydrate kinase PfkB domain-containing protein</fullName>
    </recommendedName>
</protein>
<dbReference type="AlphaFoldDB" id="A1RAL5"/>
<dbReference type="InterPro" id="IPR002173">
    <property type="entry name" value="Carboh/pur_kinase_PfkB_CS"/>
</dbReference>
<feature type="region of interest" description="Disordered" evidence="3">
    <location>
        <begin position="108"/>
        <end position="129"/>
    </location>
</feature>
<dbReference type="Proteomes" id="UP000000637">
    <property type="component" value="Chromosome"/>
</dbReference>
<dbReference type="Gene3D" id="3.40.1190.20">
    <property type="match status" value="1"/>
</dbReference>
<evidence type="ECO:0000313" key="6">
    <source>
        <dbReference type="Proteomes" id="UP000000637"/>
    </source>
</evidence>
<keyword evidence="2" id="KW-0418">Kinase</keyword>
<name>A1RAL5_PAEAT</name>
<dbReference type="SUPFAM" id="SSF53613">
    <property type="entry name" value="Ribokinase-like"/>
    <property type="match status" value="1"/>
</dbReference>
<dbReference type="KEGG" id="aau:AAur_3585"/>
<dbReference type="InterPro" id="IPR029056">
    <property type="entry name" value="Ribokinase-like"/>
</dbReference>
<dbReference type="EMBL" id="CP000474">
    <property type="protein sequence ID" value="ABM08469.1"/>
    <property type="molecule type" value="Genomic_DNA"/>
</dbReference>
<evidence type="ECO:0000313" key="5">
    <source>
        <dbReference type="EMBL" id="ABM08469.1"/>
    </source>
</evidence>
<dbReference type="InterPro" id="IPR011611">
    <property type="entry name" value="PfkB_dom"/>
</dbReference>
<evidence type="ECO:0000256" key="1">
    <source>
        <dbReference type="ARBA" id="ARBA00022679"/>
    </source>
</evidence>
<dbReference type="Pfam" id="PF00294">
    <property type="entry name" value="PfkB"/>
    <property type="match status" value="1"/>
</dbReference>
<feature type="domain" description="Carbohydrate kinase PfkB" evidence="4">
    <location>
        <begin position="6"/>
        <end position="106"/>
    </location>
</feature>